<evidence type="ECO:0000256" key="7">
    <source>
        <dbReference type="ARBA" id="ARBA00022692"/>
    </source>
</evidence>
<evidence type="ECO:0000256" key="11">
    <source>
        <dbReference type="ARBA" id="ARBA00023136"/>
    </source>
</evidence>
<gene>
    <name evidence="16" type="primary">LOC105269357</name>
</gene>
<evidence type="ECO:0000256" key="6">
    <source>
        <dbReference type="ARBA" id="ARBA00022554"/>
    </source>
</evidence>
<sequence>MVTRGTFEPLSSQQMKRTTDMSKKCKKNLLLFFDVCVNSFAGFTRSRPVELLSLYVIQDFCLIVSLTILLVNFFGTYIFQAGLIQLLYFRFRTTLILCVIYIVLNISLHIWHMTIHWQQPLIHYWTKGFHSLYAVHRIVAVLYYYFYKRAAFKIGDPRFYEGSKWVEKQLNFA</sequence>
<feature type="transmembrane region" description="Helical" evidence="14">
    <location>
        <begin position="56"/>
        <end position="79"/>
    </location>
</feature>
<evidence type="ECO:0000256" key="13">
    <source>
        <dbReference type="ARBA" id="ARBA00023273"/>
    </source>
</evidence>
<evidence type="ECO:0000256" key="12">
    <source>
        <dbReference type="ARBA" id="ARBA00023180"/>
    </source>
</evidence>
<name>A0A9R1TEC0_9HYME</name>
<dbReference type="GO" id="GO:0005929">
    <property type="term" value="C:cilium"/>
    <property type="evidence" value="ECO:0007669"/>
    <property type="project" value="UniProtKB-SubCell"/>
</dbReference>
<keyword evidence="7 14" id="KW-0812">Transmembrane</keyword>
<evidence type="ECO:0000256" key="4">
    <source>
        <dbReference type="ARBA" id="ARBA00010572"/>
    </source>
</evidence>
<evidence type="ECO:0000256" key="14">
    <source>
        <dbReference type="SAM" id="Phobius"/>
    </source>
</evidence>
<dbReference type="RefSeq" id="XP_011307820.1">
    <property type="nucleotide sequence ID" value="XM_011309518.1"/>
</dbReference>
<dbReference type="Pfam" id="PF14935">
    <property type="entry name" value="TMEM138"/>
    <property type="match status" value="1"/>
</dbReference>
<keyword evidence="12" id="KW-0325">Glycoprotein</keyword>
<dbReference type="GO" id="GO:0005774">
    <property type="term" value="C:vacuolar membrane"/>
    <property type="evidence" value="ECO:0007669"/>
    <property type="project" value="UniProtKB-SubCell"/>
</dbReference>
<dbReference type="Proteomes" id="UP000694866">
    <property type="component" value="Unplaced"/>
</dbReference>
<comment type="subcellular location">
    <subcellularLocation>
        <location evidence="3">Cell projection</location>
        <location evidence="3">Cilium</location>
    </subcellularLocation>
    <subcellularLocation>
        <location evidence="2">Vacuole membrane</location>
        <topology evidence="2">Multi-pass membrane protein</topology>
    </subcellularLocation>
</comment>
<dbReference type="OrthoDB" id="189688at2759"/>
<evidence type="ECO:0000256" key="2">
    <source>
        <dbReference type="ARBA" id="ARBA00004128"/>
    </source>
</evidence>
<keyword evidence="6" id="KW-0926">Vacuole</keyword>
<dbReference type="KEGG" id="fas:105269357"/>
<evidence type="ECO:0000256" key="1">
    <source>
        <dbReference type="ARBA" id="ARBA00003709"/>
    </source>
</evidence>
<feature type="transmembrane region" description="Helical" evidence="14">
    <location>
        <begin position="131"/>
        <end position="147"/>
    </location>
</feature>
<dbReference type="AlphaFoldDB" id="A0A9R1TEC0"/>
<evidence type="ECO:0000313" key="15">
    <source>
        <dbReference type="Proteomes" id="UP000694866"/>
    </source>
</evidence>
<dbReference type="PANTHER" id="PTHR13306">
    <property type="entry name" value="TRANSMEMBRANE PROTEIN 138"/>
    <property type="match status" value="1"/>
</dbReference>
<keyword evidence="13" id="KW-0966">Cell projection</keyword>
<comment type="function">
    <text evidence="1">Required for ciliogenesis.</text>
</comment>
<keyword evidence="10" id="KW-0969">Cilium</keyword>
<evidence type="ECO:0000313" key="16">
    <source>
        <dbReference type="RefSeq" id="XP_011307820.1"/>
    </source>
</evidence>
<keyword evidence="11 14" id="KW-0472">Membrane</keyword>
<evidence type="ECO:0000256" key="3">
    <source>
        <dbReference type="ARBA" id="ARBA00004138"/>
    </source>
</evidence>
<keyword evidence="15" id="KW-1185">Reference proteome</keyword>
<dbReference type="InterPro" id="IPR024133">
    <property type="entry name" value="TM_138"/>
</dbReference>
<comment type="similarity">
    <text evidence="4">Belongs to the TMEM138 family.</text>
</comment>
<dbReference type="GO" id="GO:0030030">
    <property type="term" value="P:cell projection organization"/>
    <property type="evidence" value="ECO:0007669"/>
    <property type="project" value="UniProtKB-KW"/>
</dbReference>
<accession>A0A9R1TEC0</accession>
<protein>
    <recommendedName>
        <fullName evidence="5">Transmembrane protein 138</fullName>
    </recommendedName>
</protein>
<dbReference type="GeneID" id="105269357"/>
<keyword evidence="9 14" id="KW-1133">Transmembrane helix</keyword>
<evidence type="ECO:0000256" key="5">
    <source>
        <dbReference type="ARBA" id="ARBA00014515"/>
    </source>
</evidence>
<evidence type="ECO:0000256" key="10">
    <source>
        <dbReference type="ARBA" id="ARBA00023069"/>
    </source>
</evidence>
<proteinExistence type="inferred from homology"/>
<feature type="transmembrane region" description="Helical" evidence="14">
    <location>
        <begin position="91"/>
        <end position="111"/>
    </location>
</feature>
<reference evidence="16" key="1">
    <citation type="submission" date="2025-08" db="UniProtKB">
        <authorList>
            <consortium name="RefSeq"/>
        </authorList>
    </citation>
    <scope>IDENTIFICATION</scope>
    <source>
        <strain evidence="16">USDA-PBARC FA_bdor</strain>
        <tissue evidence="16">Whole organism</tissue>
    </source>
</reference>
<keyword evidence="8" id="KW-0970">Cilium biogenesis/degradation</keyword>
<organism evidence="15 16">
    <name type="scientific">Fopius arisanus</name>
    <dbReference type="NCBI Taxonomy" id="64838"/>
    <lineage>
        <taxon>Eukaryota</taxon>
        <taxon>Metazoa</taxon>
        <taxon>Ecdysozoa</taxon>
        <taxon>Arthropoda</taxon>
        <taxon>Hexapoda</taxon>
        <taxon>Insecta</taxon>
        <taxon>Pterygota</taxon>
        <taxon>Neoptera</taxon>
        <taxon>Endopterygota</taxon>
        <taxon>Hymenoptera</taxon>
        <taxon>Apocrita</taxon>
        <taxon>Ichneumonoidea</taxon>
        <taxon>Braconidae</taxon>
        <taxon>Opiinae</taxon>
        <taxon>Fopius</taxon>
    </lineage>
</organism>
<dbReference type="PANTHER" id="PTHR13306:SF6">
    <property type="entry name" value="TRANSMEMBRANE PROTEIN 138"/>
    <property type="match status" value="1"/>
</dbReference>
<evidence type="ECO:0000256" key="8">
    <source>
        <dbReference type="ARBA" id="ARBA00022794"/>
    </source>
</evidence>
<evidence type="ECO:0000256" key="9">
    <source>
        <dbReference type="ARBA" id="ARBA00022989"/>
    </source>
</evidence>